<feature type="transmembrane region" description="Helical" evidence="1">
    <location>
        <begin position="33"/>
        <end position="54"/>
    </location>
</feature>
<dbReference type="Proteomes" id="UP000071859">
    <property type="component" value="Unassembled WGS sequence"/>
</dbReference>
<dbReference type="EMBL" id="FCOX02000011">
    <property type="protein sequence ID" value="SAK69226.1"/>
    <property type="molecule type" value="Genomic_DNA"/>
</dbReference>
<name>A0A158BHH6_9BURK</name>
<reference evidence="2" key="1">
    <citation type="submission" date="2016-01" db="EMBL/GenBank/DDBJ databases">
        <authorList>
            <person name="Peeters C."/>
        </authorList>
    </citation>
    <scope>NUCLEOTIDE SEQUENCE</scope>
    <source>
        <strain evidence="2">LMG 29321</strain>
    </source>
</reference>
<evidence type="ECO:0008006" key="4">
    <source>
        <dbReference type="Google" id="ProtNLM"/>
    </source>
</evidence>
<evidence type="ECO:0000256" key="1">
    <source>
        <dbReference type="SAM" id="Phobius"/>
    </source>
</evidence>
<dbReference type="InterPro" id="IPR025489">
    <property type="entry name" value="DUF4381"/>
</dbReference>
<comment type="caution">
    <text evidence="2">The sequence shown here is derived from an EMBL/GenBank/DDBJ whole genome shotgun (WGS) entry which is preliminary data.</text>
</comment>
<dbReference type="Pfam" id="PF14316">
    <property type="entry name" value="DUF4381"/>
    <property type="match status" value="1"/>
</dbReference>
<protein>
    <recommendedName>
        <fullName evidence="4">DUF4381 domain-containing protein</fullName>
    </recommendedName>
</protein>
<keyword evidence="3" id="KW-1185">Reference proteome</keyword>
<dbReference type="OrthoDB" id="5406089at2"/>
<keyword evidence="1" id="KW-0472">Membrane</keyword>
<accession>A0A158BHH6</accession>
<gene>
    <name evidence="2" type="ORF">AWB78_02665</name>
</gene>
<keyword evidence="1" id="KW-1133">Transmembrane helix</keyword>
<evidence type="ECO:0000313" key="3">
    <source>
        <dbReference type="Proteomes" id="UP000071859"/>
    </source>
</evidence>
<dbReference type="AlphaFoldDB" id="A0A158BHH6"/>
<proteinExistence type="predicted"/>
<organism evidence="2 3">
    <name type="scientific">Caballeronia calidae</name>
    <dbReference type="NCBI Taxonomy" id="1777139"/>
    <lineage>
        <taxon>Bacteria</taxon>
        <taxon>Pseudomonadati</taxon>
        <taxon>Pseudomonadota</taxon>
        <taxon>Betaproteobacteria</taxon>
        <taxon>Burkholderiales</taxon>
        <taxon>Burkholderiaceae</taxon>
        <taxon>Caballeronia</taxon>
    </lineage>
</organism>
<sequence>MSDVLVPHDTPAALQALRELPLPAPVSYAPQTIGWAFVALLLIVIALVVAWFAWRRHEKSRYRREALAELARIETKLRDESTRAAALADIAPLIKRTALAAAPRGKVAALSGASWLAYLKKTHGAFDDESGALLYAASYAPAGQLAAITREKAERVARAARDWIEHHHVEA</sequence>
<keyword evidence="1" id="KW-0812">Transmembrane</keyword>
<evidence type="ECO:0000313" key="2">
    <source>
        <dbReference type="EMBL" id="SAK69226.1"/>
    </source>
</evidence>
<dbReference type="RefSeq" id="WP_062604991.1">
    <property type="nucleotide sequence ID" value="NZ_FCOX02000011.1"/>
</dbReference>